<comment type="caution">
    <text evidence="4">The sequence shown here is derived from an EMBL/GenBank/DDBJ whole genome shotgun (WGS) entry which is preliminary data.</text>
</comment>
<dbReference type="RefSeq" id="WP_035570052.1">
    <property type="nucleotide sequence ID" value="NZ_ARYH01000001.1"/>
</dbReference>
<gene>
    <name evidence="4" type="primary">flbT</name>
    <name evidence="4" type="ORF">HAD_06370</name>
</gene>
<keyword evidence="4" id="KW-0969">Cilium</keyword>
<dbReference type="STRING" id="1280949.HAD_06370"/>
<keyword evidence="1" id="KW-0678">Repressor</keyword>
<keyword evidence="4" id="KW-0966">Cell projection</keyword>
<dbReference type="GO" id="GO:0044781">
    <property type="term" value="P:bacterial-type flagellum organization"/>
    <property type="evidence" value="ECO:0007669"/>
    <property type="project" value="UniProtKB-KW"/>
</dbReference>
<dbReference type="GO" id="GO:0006402">
    <property type="term" value="P:mRNA catabolic process"/>
    <property type="evidence" value="ECO:0007669"/>
    <property type="project" value="InterPro"/>
</dbReference>
<keyword evidence="3" id="KW-0694">RNA-binding</keyword>
<protein>
    <submittedName>
        <fullName evidence="4">Flagellar biosynthesis repressor FlbT</fullName>
    </submittedName>
</protein>
<accession>A0A069E4U8</accession>
<evidence type="ECO:0000313" key="5">
    <source>
        <dbReference type="Proteomes" id="UP000027446"/>
    </source>
</evidence>
<reference evidence="4 5" key="1">
    <citation type="journal article" date="2014" name="Antonie Van Leeuwenhoek">
        <title>Hyphomonas beringensis sp. nov. and Hyphomonas chukchiensis sp. nov., isolated from surface seawater of the Bering Sea and Chukchi Sea.</title>
        <authorList>
            <person name="Li C."/>
            <person name="Lai Q."/>
            <person name="Li G."/>
            <person name="Dong C."/>
            <person name="Wang J."/>
            <person name="Liao Y."/>
            <person name="Shao Z."/>
        </authorList>
    </citation>
    <scope>NUCLEOTIDE SEQUENCE [LARGE SCALE GENOMIC DNA]</scope>
    <source>
        <strain evidence="4 5">MHS-3</strain>
    </source>
</reference>
<dbReference type="InterPro" id="IPR009967">
    <property type="entry name" value="Flagellum_FlbT"/>
</dbReference>
<dbReference type="Pfam" id="PF07378">
    <property type="entry name" value="FlbT"/>
    <property type="match status" value="1"/>
</dbReference>
<dbReference type="AlphaFoldDB" id="A0A069E4U8"/>
<evidence type="ECO:0000256" key="2">
    <source>
        <dbReference type="ARBA" id="ARBA00022795"/>
    </source>
</evidence>
<proteinExistence type="predicted"/>
<sequence length="144" mass="15839">MSGLVFKVAPGERFIINGATLENGDKPARIRVVEGDARVLRCRDAMHPTEVDTPVKQIYYAIQLLVTGDLSEDETVPAIDAECARLEEVFDHIDPELIPVLRSMIGRANYYSAMCHLRQIMPIEAELLALPGNGAAPLRQAKVA</sequence>
<evidence type="ECO:0000256" key="3">
    <source>
        <dbReference type="ARBA" id="ARBA00022884"/>
    </source>
</evidence>
<dbReference type="GO" id="GO:1902209">
    <property type="term" value="P:negative regulation of bacterial-type flagellum assembly"/>
    <property type="evidence" value="ECO:0007669"/>
    <property type="project" value="InterPro"/>
</dbReference>
<keyword evidence="2" id="KW-1005">Bacterial flagellum biogenesis</keyword>
<keyword evidence="5" id="KW-1185">Reference proteome</keyword>
<name>A0A069E4U8_9PROT</name>
<dbReference type="eggNOG" id="COG5443">
    <property type="taxonomic scope" value="Bacteria"/>
</dbReference>
<organism evidence="4 5">
    <name type="scientific">Hyphomonas adhaerens MHS-3</name>
    <dbReference type="NCBI Taxonomy" id="1280949"/>
    <lineage>
        <taxon>Bacteria</taxon>
        <taxon>Pseudomonadati</taxon>
        <taxon>Pseudomonadota</taxon>
        <taxon>Alphaproteobacteria</taxon>
        <taxon>Hyphomonadales</taxon>
        <taxon>Hyphomonadaceae</taxon>
        <taxon>Hyphomonas</taxon>
    </lineage>
</organism>
<dbReference type="GO" id="GO:0048027">
    <property type="term" value="F:mRNA 5'-UTR binding"/>
    <property type="evidence" value="ECO:0007669"/>
    <property type="project" value="InterPro"/>
</dbReference>
<dbReference type="OrthoDB" id="8561314at2"/>
<evidence type="ECO:0000313" key="4">
    <source>
        <dbReference type="EMBL" id="KCZ85285.1"/>
    </source>
</evidence>
<keyword evidence="4" id="KW-0282">Flagellum</keyword>
<dbReference type="EMBL" id="ARYH01000001">
    <property type="protein sequence ID" value="KCZ85285.1"/>
    <property type="molecule type" value="Genomic_DNA"/>
</dbReference>
<dbReference type="PATRIC" id="fig|1280949.3.peg.1295"/>
<evidence type="ECO:0000256" key="1">
    <source>
        <dbReference type="ARBA" id="ARBA00022491"/>
    </source>
</evidence>
<dbReference type="Proteomes" id="UP000027446">
    <property type="component" value="Unassembled WGS sequence"/>
</dbReference>